<evidence type="ECO:0000313" key="4">
    <source>
        <dbReference type="Proteomes" id="UP000078560"/>
    </source>
</evidence>
<protein>
    <submittedName>
        <fullName evidence="2">Uncharacterized protein</fullName>
    </submittedName>
</protein>
<accession>A0A1A8VSC2</accession>
<sequence>MAQNPWYIQKSKALRSSKLEKIINKFNEGNTKHRIGGVGGTNRRCCSLHEHYSHLMDIPKFRYIKRALESIFENSGLIINKKTFNVVRIGCIAQLQPMYLNRVEDGISVYLSQFMLKVNHDVEGFSISFSSIKLKEREPKTVNGDPSIMFLKISFKLLILVLKENYRIKVKINDIGPSHMHMDLFGMIEVILMEELSKGFHYDSKRKILVREDIIYSVNDIITFTIKKIAHADDGSNVKLIGYI</sequence>
<organism evidence="2 3">
    <name type="scientific">Plasmodium ovale curtisi</name>
    <dbReference type="NCBI Taxonomy" id="864141"/>
    <lineage>
        <taxon>Eukaryota</taxon>
        <taxon>Sar</taxon>
        <taxon>Alveolata</taxon>
        <taxon>Apicomplexa</taxon>
        <taxon>Aconoidasida</taxon>
        <taxon>Haemosporida</taxon>
        <taxon>Plasmodiidae</taxon>
        <taxon>Plasmodium</taxon>
        <taxon>Plasmodium (Plasmodium)</taxon>
    </lineage>
</organism>
<evidence type="ECO:0000313" key="2">
    <source>
        <dbReference type="EMBL" id="SBS81712.1"/>
    </source>
</evidence>
<gene>
    <name evidence="2" type="ORF">POVCU1_006050</name>
    <name evidence="1" type="ORF">POVCU2_0006720</name>
</gene>
<evidence type="ECO:0000313" key="3">
    <source>
        <dbReference type="Proteomes" id="UP000078546"/>
    </source>
</evidence>
<proteinExistence type="predicted"/>
<dbReference type="AlphaFoldDB" id="A0A1A8VSC2"/>
<dbReference type="Proteomes" id="UP000078546">
    <property type="component" value="Unassembled WGS sequence"/>
</dbReference>
<reference evidence="2" key="1">
    <citation type="submission" date="2016-05" db="EMBL/GenBank/DDBJ databases">
        <authorList>
            <person name="Lavstsen T."/>
            <person name="Jespersen J.S."/>
        </authorList>
    </citation>
    <scope>NUCLEOTIDE SEQUENCE [LARGE SCALE GENOMIC DNA]</scope>
</reference>
<dbReference type="Proteomes" id="UP000078560">
    <property type="component" value="Unassembled WGS sequence"/>
</dbReference>
<evidence type="ECO:0000313" key="1">
    <source>
        <dbReference type="EMBL" id="SBS80724.1"/>
    </source>
</evidence>
<reference evidence="3 4" key="2">
    <citation type="submission" date="2016-05" db="EMBL/GenBank/DDBJ databases">
        <authorList>
            <person name="Naeem Raeece"/>
        </authorList>
    </citation>
    <scope>NUCLEOTIDE SEQUENCE [LARGE SCALE GENOMIC DNA]</scope>
</reference>
<dbReference type="EMBL" id="FLQV01000114">
    <property type="protein sequence ID" value="SBS81712.1"/>
    <property type="molecule type" value="Genomic_DNA"/>
</dbReference>
<name>A0A1A8VSC2_PLAOA</name>
<dbReference type="EMBL" id="FLQU01000095">
    <property type="protein sequence ID" value="SBS80724.1"/>
    <property type="molecule type" value="Genomic_DNA"/>
</dbReference>